<dbReference type="AlphaFoldDB" id="A0A938B389"/>
<dbReference type="Proteomes" id="UP000712673">
    <property type="component" value="Unassembled WGS sequence"/>
</dbReference>
<evidence type="ECO:0000313" key="4">
    <source>
        <dbReference type="Proteomes" id="UP000712673"/>
    </source>
</evidence>
<feature type="coiled-coil region" evidence="2">
    <location>
        <begin position="180"/>
        <end position="227"/>
    </location>
</feature>
<evidence type="ECO:0000256" key="2">
    <source>
        <dbReference type="SAM" id="Coils"/>
    </source>
</evidence>
<dbReference type="Pfam" id="PF04012">
    <property type="entry name" value="PspA_IM30"/>
    <property type="match status" value="1"/>
</dbReference>
<name>A0A938B389_UNCTE</name>
<dbReference type="PANTHER" id="PTHR31088:SF6">
    <property type="entry name" value="PHAGE SHOCK PROTEIN A"/>
    <property type="match status" value="1"/>
</dbReference>
<dbReference type="PANTHER" id="PTHR31088">
    <property type="entry name" value="MEMBRANE-ASSOCIATED PROTEIN VIPP1, CHLOROPLASTIC"/>
    <property type="match status" value="1"/>
</dbReference>
<dbReference type="InterPro" id="IPR007157">
    <property type="entry name" value="PspA_VIPP1"/>
</dbReference>
<accession>A0A938B389</accession>
<evidence type="ECO:0000313" key="3">
    <source>
        <dbReference type="EMBL" id="MBM3225046.1"/>
    </source>
</evidence>
<evidence type="ECO:0000256" key="1">
    <source>
        <dbReference type="ARBA" id="ARBA00043985"/>
    </source>
</evidence>
<organism evidence="3 4">
    <name type="scientific">Tectimicrobiota bacterium</name>
    <dbReference type="NCBI Taxonomy" id="2528274"/>
    <lineage>
        <taxon>Bacteria</taxon>
        <taxon>Pseudomonadati</taxon>
        <taxon>Nitrospinota/Tectimicrobiota group</taxon>
        <taxon>Candidatus Tectimicrobiota</taxon>
    </lineage>
</organism>
<dbReference type="EMBL" id="VGLS01000465">
    <property type="protein sequence ID" value="MBM3225046.1"/>
    <property type="molecule type" value="Genomic_DNA"/>
</dbReference>
<comment type="caution">
    <text evidence="3">The sequence shown here is derived from an EMBL/GenBank/DDBJ whole genome shotgun (WGS) entry which is preliminary data.</text>
</comment>
<gene>
    <name evidence="3" type="ORF">FJZ47_14760</name>
</gene>
<feature type="coiled-coil region" evidence="2">
    <location>
        <begin position="109"/>
        <end position="143"/>
    </location>
</feature>
<protein>
    <submittedName>
        <fullName evidence="3">Phage shock protein A</fullName>
    </submittedName>
</protein>
<keyword evidence="2" id="KW-0175">Coiled coil</keyword>
<reference evidence="3" key="1">
    <citation type="submission" date="2019-03" db="EMBL/GenBank/DDBJ databases">
        <title>Lake Tanganyika Metagenome-Assembled Genomes (MAGs).</title>
        <authorList>
            <person name="Tran P."/>
        </authorList>
    </citation>
    <scope>NUCLEOTIDE SEQUENCE</scope>
    <source>
        <strain evidence="3">K_DeepCast_65m_m2_066</strain>
    </source>
</reference>
<sequence>MASIFKRFSDVLAANLHELIDRVEDPERMAKQIIREMEENIRIAEEGVIDAITSEKQLLHDLEHHRQQSALWRQRAEEALRADQDDLARAALVRKKEHDQILTTLEPAWEAAQRTSEQLKEQLQALEAKLDEARRKRSTLAARQRAVQARDHLDQTLTSMQAGFDASANFTRMEDRVAAMEARVAARAELQRDKTRLEREFHDLEVAKDVEQELAALRNKVRDASQA</sequence>
<proteinExistence type="inferred from homology"/>
<comment type="similarity">
    <text evidence="1">Belongs to the PspA/Vipp/IM30 family.</text>
</comment>